<proteinExistence type="predicted"/>
<dbReference type="Proteomes" id="UP001224418">
    <property type="component" value="Unassembled WGS sequence"/>
</dbReference>
<accession>A0ABU0JSI0</accession>
<feature type="transmembrane region" description="Helical" evidence="1">
    <location>
        <begin position="135"/>
        <end position="156"/>
    </location>
</feature>
<feature type="transmembrane region" description="Helical" evidence="1">
    <location>
        <begin position="163"/>
        <end position="182"/>
    </location>
</feature>
<organism evidence="2 3">
    <name type="scientific">Hathewaya limosa</name>
    <name type="common">Clostridium limosum</name>
    <dbReference type="NCBI Taxonomy" id="1536"/>
    <lineage>
        <taxon>Bacteria</taxon>
        <taxon>Bacillati</taxon>
        <taxon>Bacillota</taxon>
        <taxon>Clostridia</taxon>
        <taxon>Eubacteriales</taxon>
        <taxon>Clostridiaceae</taxon>
        <taxon>Hathewaya</taxon>
    </lineage>
</organism>
<feature type="transmembrane region" description="Helical" evidence="1">
    <location>
        <begin position="222"/>
        <end position="242"/>
    </location>
</feature>
<feature type="transmembrane region" description="Helical" evidence="1">
    <location>
        <begin position="20"/>
        <end position="41"/>
    </location>
</feature>
<keyword evidence="1" id="KW-1133">Transmembrane helix</keyword>
<feature type="transmembrane region" description="Helical" evidence="1">
    <location>
        <begin position="53"/>
        <end position="71"/>
    </location>
</feature>
<dbReference type="InterPro" id="IPR052902">
    <property type="entry name" value="ABC-2_transporter"/>
</dbReference>
<dbReference type="EMBL" id="JAUSWN010000014">
    <property type="protein sequence ID" value="MDQ0480052.1"/>
    <property type="molecule type" value="Genomic_DNA"/>
</dbReference>
<gene>
    <name evidence="2" type="ORF">QOZ93_001796</name>
</gene>
<reference evidence="2 3" key="1">
    <citation type="submission" date="2023-07" db="EMBL/GenBank/DDBJ databases">
        <title>Genomic Encyclopedia of Type Strains, Phase IV (KMG-IV): sequencing the most valuable type-strain genomes for metagenomic binning, comparative biology and taxonomic classification.</title>
        <authorList>
            <person name="Goeker M."/>
        </authorList>
    </citation>
    <scope>NUCLEOTIDE SEQUENCE [LARGE SCALE GENOMIC DNA]</scope>
    <source>
        <strain evidence="2 3">DSM 1400</strain>
    </source>
</reference>
<protein>
    <submittedName>
        <fullName evidence="2">Phage infection (PIP) family protein YhgE</fullName>
    </submittedName>
</protein>
<comment type="caution">
    <text evidence="2">The sequence shown here is derived from an EMBL/GenBank/DDBJ whole genome shotgun (WGS) entry which is preliminary data.</text>
</comment>
<keyword evidence="1" id="KW-0812">Transmembrane</keyword>
<evidence type="ECO:0000313" key="3">
    <source>
        <dbReference type="Proteomes" id="UP001224418"/>
    </source>
</evidence>
<evidence type="ECO:0000256" key="1">
    <source>
        <dbReference type="SAM" id="Phobius"/>
    </source>
</evidence>
<keyword evidence="3" id="KW-1185">Reference proteome</keyword>
<dbReference type="PANTHER" id="PTHR43027:SF1">
    <property type="entry name" value="DOXORUBICIN RESISTANCE ABC TRANSPORTER PERMEASE PROTEIN DRRC-RELATED"/>
    <property type="match status" value="1"/>
</dbReference>
<sequence length="251" mass="28844">MKSFNTLLKEEFTKIRDQKFISVFVMAVVFLLYTLEIIFIKDPMMLNGVKIENHNFCLFMMIFMNMLIITVDRVNKAFIWRKENIDTDTILHRKKGKFKFILANMVSVFIVTLISSLVLLGLSKLVFNVSFTGTNFINVISAYTLSFLMCYCLTLVFNNIHMFGYMIIYVILITLGGFTFPIEIMNEGARKVAYVLPTTHAVKLMQYSWNGLSLSTGNSLKILGVYTLIFAIVGLILFFGKINNKYDANKK</sequence>
<name>A0ABU0JSI0_HATLI</name>
<keyword evidence="1" id="KW-0472">Membrane</keyword>
<dbReference type="RefSeq" id="WP_307355961.1">
    <property type="nucleotide sequence ID" value="NZ_BAAACJ010000019.1"/>
</dbReference>
<feature type="transmembrane region" description="Helical" evidence="1">
    <location>
        <begin position="100"/>
        <end position="123"/>
    </location>
</feature>
<dbReference type="PANTHER" id="PTHR43027">
    <property type="entry name" value="DOXORUBICIN RESISTANCE ABC TRANSPORTER PERMEASE PROTEIN DRRC-RELATED"/>
    <property type="match status" value="1"/>
</dbReference>
<evidence type="ECO:0000313" key="2">
    <source>
        <dbReference type="EMBL" id="MDQ0480052.1"/>
    </source>
</evidence>